<evidence type="ECO:0000256" key="20">
    <source>
        <dbReference type="ARBA" id="ARBA00023136"/>
    </source>
</evidence>
<feature type="compositionally biased region" description="Polar residues" evidence="32">
    <location>
        <begin position="1353"/>
        <end position="1365"/>
    </location>
</feature>
<evidence type="ECO:0000256" key="26">
    <source>
        <dbReference type="ARBA" id="ARBA00036634"/>
    </source>
</evidence>
<name>A0A8C6HL45_MUSSI</name>
<dbReference type="InterPro" id="IPR011009">
    <property type="entry name" value="Kinase-like_dom_sf"/>
</dbReference>
<evidence type="ECO:0000259" key="34">
    <source>
        <dbReference type="PROSITE" id="PS51158"/>
    </source>
</evidence>
<evidence type="ECO:0000256" key="29">
    <source>
        <dbReference type="PIRSR" id="PIRSR629601-1"/>
    </source>
</evidence>
<feature type="transmembrane region" description="Helical" evidence="33">
    <location>
        <begin position="1033"/>
        <end position="1051"/>
    </location>
</feature>
<dbReference type="InterPro" id="IPR004166">
    <property type="entry name" value="a-kinase_dom"/>
</dbReference>
<dbReference type="Pfam" id="PF18139">
    <property type="entry name" value="LSDAT_euk"/>
    <property type="match status" value="1"/>
</dbReference>
<feature type="binding site" evidence="30">
    <location>
        <position position="1601"/>
    </location>
    <ligand>
        <name>ADP</name>
        <dbReference type="ChEBI" id="CHEBI:456216"/>
    </ligand>
</feature>
<dbReference type="Ensembl" id="ENSMSIT00000029787.1">
    <property type="protein sequence ID" value="ENSMSIP00000023626.1"/>
    <property type="gene ID" value="ENSMSIG00000019840.1"/>
</dbReference>
<feature type="binding site" evidence="30">
    <location>
        <position position="1730"/>
    </location>
    <ligand>
        <name>ADP</name>
        <dbReference type="ChEBI" id="CHEBI:456216"/>
    </ligand>
</feature>
<keyword evidence="19" id="KW-0406">Ion transport</keyword>
<feature type="binding site" evidence="31">
    <location>
        <position position="1706"/>
    </location>
    <ligand>
        <name>Zn(2+)</name>
        <dbReference type="ChEBI" id="CHEBI:29105"/>
    </ligand>
</feature>
<evidence type="ECO:0000256" key="16">
    <source>
        <dbReference type="ARBA" id="ARBA00022837"/>
    </source>
</evidence>
<dbReference type="EC" id="2.7.11.1" evidence="3"/>
<dbReference type="GO" id="GO:0004674">
    <property type="term" value="F:protein serine/threonine kinase activity"/>
    <property type="evidence" value="ECO:0007669"/>
    <property type="project" value="UniProtKB-KW"/>
</dbReference>
<dbReference type="InterPro" id="IPR041491">
    <property type="entry name" value="TRPM_SLOG"/>
</dbReference>
<feature type="transmembrane region" description="Helical" evidence="33">
    <location>
        <begin position="951"/>
        <end position="971"/>
    </location>
</feature>
<feature type="region of interest" description="Disordered" evidence="32">
    <location>
        <begin position="1335"/>
        <end position="1373"/>
    </location>
</feature>
<evidence type="ECO:0000256" key="23">
    <source>
        <dbReference type="ARBA" id="ARBA00025760"/>
    </source>
</evidence>
<dbReference type="GeneTree" id="ENSGT00940000157091"/>
<feature type="binding site" evidence="31">
    <location>
        <position position="1763"/>
    </location>
    <ligand>
        <name>Zn(2+)</name>
        <dbReference type="ChEBI" id="CHEBI:29105"/>
    </ligand>
</feature>
<evidence type="ECO:0000256" key="17">
    <source>
        <dbReference type="ARBA" id="ARBA00022840"/>
    </source>
</evidence>
<keyword evidence="6" id="KW-0723">Serine/threonine-protein kinase</keyword>
<dbReference type="FunFam" id="1.20.5.1010:FF:000002">
    <property type="entry name" value="Transient receptor potential cation channel subfamily M member 7"/>
    <property type="match status" value="1"/>
</dbReference>
<evidence type="ECO:0000256" key="14">
    <source>
        <dbReference type="ARBA" id="ARBA00022777"/>
    </source>
</evidence>
<feature type="binding site" evidence="30">
    <location>
        <begin position="1747"/>
        <end position="1753"/>
    </location>
    <ligand>
        <name>ADP</name>
        <dbReference type="ChEBI" id="CHEBI:456216"/>
    </ligand>
</feature>
<evidence type="ECO:0000256" key="10">
    <source>
        <dbReference type="ARBA" id="ARBA00022679"/>
    </source>
</evidence>
<evidence type="ECO:0000256" key="6">
    <source>
        <dbReference type="ARBA" id="ARBA00022527"/>
    </source>
</evidence>
<feature type="region of interest" description="Disordered" evidence="32">
    <location>
        <begin position="1453"/>
        <end position="1494"/>
    </location>
</feature>
<feature type="compositionally biased region" description="Low complexity" evidence="32">
    <location>
        <begin position="1340"/>
        <end position="1352"/>
    </location>
</feature>
<keyword evidence="18 33" id="KW-1133">Transmembrane helix</keyword>
<evidence type="ECO:0000313" key="35">
    <source>
        <dbReference type="Ensembl" id="ENSMSIP00000023626.1"/>
    </source>
</evidence>
<dbReference type="Pfam" id="PF02816">
    <property type="entry name" value="Alpha_kinase"/>
    <property type="match status" value="1"/>
</dbReference>
<dbReference type="Pfam" id="PF00520">
    <property type="entry name" value="Ion_trans"/>
    <property type="match status" value="1"/>
</dbReference>
<feature type="transmembrane region" description="Helical" evidence="33">
    <location>
        <begin position="811"/>
        <end position="831"/>
    </location>
</feature>
<evidence type="ECO:0000256" key="3">
    <source>
        <dbReference type="ARBA" id="ARBA00012513"/>
    </source>
</evidence>
<keyword evidence="22" id="KW-0407">Ion channel</keyword>
<comment type="similarity">
    <text evidence="23">In the C-terminal section; belongs to the protein kinase superfamily. Alpha-type protein kinase family. ALPK subfamily.</text>
</comment>
<feature type="compositionally biased region" description="Basic and acidic residues" evidence="32">
    <location>
        <begin position="1474"/>
        <end position="1485"/>
    </location>
</feature>
<sequence>MSQKSWIESTLTKRECVYIIPSSKDPHRCLPGCQICQQLVRCFCGRLVKQHACFTASLAMKYSDVKLGEHFNQAIEEWSVEKHTEQSPTDAYGVINFQGGSHSYRAKYVRLSYDTKPEIILQLLLKEWQMELPKLVISVHGGMQKFELHPRIKQLLGKGLIKAAVTTGAWILTGGVNTGVAKHVGDALKEHASRSSRKICTIGIAPWGVIENRNDLVGRDVVAPYQTLLNPLSKLNVLNNLHSHFILVDDGTVGKYGAEVRLRRELEKTINQQRIHARIGQGVPVVALIFEGGPNVILTVLEYLQESPPVPVVVCEGTGRAADLLAYIHKQTEEGGNLPDAAEPDIISTIKKTFNFGQSEAVHLFQTMMECMKKKELITVFHIGSEDHQDIDVAILTALLKGTNASAFDQLILTLAWDRVDIAKNHVFVYGQQWLVGSLEQAMLDALVMDRVSFVKLLIENGVSMHKFLTIPRLEELYNTKQGPTNPMLFHLIRDVKQGNLPPGYKITLIDIGLVIEYLMGGTYRCTYTRKRFRLIYNSLGGNNRMDASMEEGKKKRTKDEIVDIDDPETKRFPYPLNELLIWACLMKRQVMARFLWQHGEESMAKALVACKIYRSMAYEAKQSDLVDDTSEELKQYSNDFGQLAVELLEQSFRQDETMAMKLLTYELKNWSNSTCLKLAVSSRLRPFVAHTCTQMLLSDMWMGRLNMRKNSWYKVILSILVPPAILMLEYKTKAEMSHIPQSQDAHQMTMEDSENNFHNITEEIPMEVFKEVKILDSSDGKNEMEIHIKSKKLPITRKFYAFYHAPIVKFWFNTLAYLGFLMLYTFVVLVKMEQLPSVQEWIVIAYIFTYAIEKVREVFMSEAGKISQKIKVWFSDYFNVSDTIAIISFFVGFGLRFGAKWNFINAYDNHVFVAGRLIYCLNIIFWYVRLLDFLAVNQQAGPYVMMIGKMVANMFYIVVIMALVLLSFGVPRKAILYPHEEPSWSLAKDIVFHPYWMIFGEVYAYEIDVCANDSTLPTICGPGTWLTPFLQAVYLFVQYIIMVNLLIAFFNNVYLQVKAISNIVWKYQRYHFIMAYHEKPVLPPPLIILSHIVSLFCCVCKRRKKDKTSDGPKLFLTEEDQKKLHDFEEQCVEMYFDEKDDKFNSGSEERIRVTFERVEQMSIQIKEVGDRVNYIKRSLQSLDSQIGHLQDLSALTVDTLKTLTAQKASEASKVHNEITRELSISKHLAQNLIDDVPVRPLWKKPSAVNTLSSSLPQGDRESNNPFLCNIFMKDEKDPQYNLFGQDLPVIPQRKEFNIPEAGSSCGALFPSAVSPPELRQRRHGVEMLKIFNKNQKLGSSPNSSPHMSSPPTKFSVSTPSQPSCKSHLESTTKDQEPIFYKAAEGDNIEFGAFVGHRDSMDLQRFKETSNKIRELLSNDTPENTLKHVGAAGYSECCKTSTSLHSVQAESCSRRASTEDSPEVDSKAALLPDWLRDRPSNREMPSEGGTLNGLASPFKPVLDTNYYYSAVERNNLMRLSQSIPFVPVPPRGEPVTVYRLEESSPSILNNSMSSWSQLGLCAKIEFLSKEEMGGGLRRAVKVLCTWSEHDILKSGHLYIIKSFLPEVINTWSSIYKEDTVLHLCLREIQQQRAAQKLTFAFNQMKPKSIPYSPRFLEVFLLYCHSAGQWFAVEECMTGEFRKYNNNNGDEIIPTNTLEEIMLAFSHWTYEYTRGELLVLDLQGVGENLTDPSVIKAEEKRSCDMVFGPANLGEDAIKNFRAKHHCNSCCRKLKLPDLKRNDYTPDKIIFPQDESSDLNLQSGNSTKESEATNSVRLML</sequence>
<dbReference type="InterPro" id="IPR005821">
    <property type="entry name" value="Ion_trans_dom"/>
</dbReference>
<evidence type="ECO:0000256" key="12">
    <source>
        <dbReference type="ARBA" id="ARBA00022723"/>
    </source>
</evidence>
<feature type="region of interest" description="Disordered" evidence="32">
    <location>
        <begin position="1793"/>
        <end position="1818"/>
    </location>
</feature>
<dbReference type="InterPro" id="IPR037162">
    <property type="entry name" value="TRPM_tetra_sf"/>
</dbReference>
<comment type="catalytic activity">
    <reaction evidence="26">
        <text>Ca(2+)(in) = Ca(2+)(out)</text>
        <dbReference type="Rhea" id="RHEA:29671"/>
        <dbReference type="ChEBI" id="CHEBI:29108"/>
    </reaction>
</comment>
<evidence type="ECO:0000256" key="8">
    <source>
        <dbReference type="ARBA" id="ARBA00022568"/>
    </source>
</evidence>
<keyword evidence="17 30" id="KW-0067">ATP-binding</keyword>
<evidence type="ECO:0000256" key="4">
    <source>
        <dbReference type="ARBA" id="ARBA00022448"/>
    </source>
</evidence>
<dbReference type="Pfam" id="PF16519">
    <property type="entry name" value="TRPM_tetra"/>
    <property type="match status" value="1"/>
</dbReference>
<evidence type="ECO:0000256" key="13">
    <source>
        <dbReference type="ARBA" id="ARBA00022741"/>
    </source>
</evidence>
<dbReference type="Gene3D" id="1.20.5.1010">
    <property type="entry name" value="TRPM, tetramerisation domain"/>
    <property type="match status" value="1"/>
</dbReference>
<keyword evidence="8" id="KW-0109">Calcium transport</keyword>
<evidence type="ECO:0000256" key="9">
    <source>
        <dbReference type="ARBA" id="ARBA00022673"/>
    </source>
</evidence>
<proteinExistence type="inferred from homology"/>
<evidence type="ECO:0000256" key="24">
    <source>
        <dbReference type="ARBA" id="ARBA00034269"/>
    </source>
</evidence>
<feature type="binding site" evidence="30">
    <location>
        <position position="1673"/>
    </location>
    <ligand>
        <name>ADP</name>
        <dbReference type="ChEBI" id="CHEBI:456216"/>
    </ligand>
</feature>
<keyword evidence="4" id="KW-0813">Transport</keyword>
<dbReference type="Proteomes" id="UP000694415">
    <property type="component" value="Unplaced"/>
</dbReference>
<keyword evidence="20 33" id="KW-0472">Membrane</keyword>
<feature type="domain" description="Alpha-type protein kinase" evidence="34">
    <location>
        <begin position="1547"/>
        <end position="1777"/>
    </location>
</feature>
<dbReference type="InterPro" id="IPR050927">
    <property type="entry name" value="TRPM"/>
</dbReference>
<dbReference type="GO" id="GO:0005886">
    <property type="term" value="C:plasma membrane"/>
    <property type="evidence" value="ECO:0007669"/>
    <property type="project" value="UniProtKB-SubCell"/>
</dbReference>
<dbReference type="GO" id="GO:0055080">
    <property type="term" value="P:monoatomic cation homeostasis"/>
    <property type="evidence" value="ECO:0007669"/>
    <property type="project" value="TreeGrafter"/>
</dbReference>
<evidence type="ECO:0000313" key="36">
    <source>
        <dbReference type="Proteomes" id="UP000694415"/>
    </source>
</evidence>
<evidence type="ECO:0000256" key="11">
    <source>
        <dbReference type="ARBA" id="ARBA00022692"/>
    </source>
</evidence>
<dbReference type="GO" id="GO:0005524">
    <property type="term" value="F:ATP binding"/>
    <property type="evidence" value="ECO:0007669"/>
    <property type="project" value="UniProtKB-KW"/>
</dbReference>
<dbReference type="GO" id="GO:0005262">
    <property type="term" value="F:calcium channel activity"/>
    <property type="evidence" value="ECO:0007669"/>
    <property type="project" value="UniProtKB-KW"/>
</dbReference>
<evidence type="ECO:0000256" key="2">
    <source>
        <dbReference type="ARBA" id="ARBA00004651"/>
    </source>
</evidence>
<dbReference type="GO" id="GO:0046872">
    <property type="term" value="F:metal ion binding"/>
    <property type="evidence" value="ECO:0007669"/>
    <property type="project" value="UniProtKB-KW"/>
</dbReference>
<evidence type="ECO:0000256" key="25">
    <source>
        <dbReference type="ARBA" id="ARBA00034634"/>
    </source>
</evidence>
<feature type="compositionally biased region" description="Polar residues" evidence="32">
    <location>
        <begin position="1796"/>
        <end position="1818"/>
    </location>
</feature>
<evidence type="ECO:0000256" key="15">
    <source>
        <dbReference type="ARBA" id="ARBA00022833"/>
    </source>
</evidence>
<evidence type="ECO:0000256" key="33">
    <source>
        <dbReference type="SAM" id="Phobius"/>
    </source>
</evidence>
<feature type="binding site" evidence="31">
    <location>
        <position position="1765"/>
    </location>
    <ligand>
        <name>Zn(2+)</name>
        <dbReference type="ChEBI" id="CHEBI:29105"/>
    </ligand>
</feature>
<dbReference type="SUPFAM" id="SSF56112">
    <property type="entry name" value="Protein kinase-like (PK-like)"/>
    <property type="match status" value="1"/>
</dbReference>
<evidence type="ECO:0000256" key="21">
    <source>
        <dbReference type="ARBA" id="ARBA00023242"/>
    </source>
</evidence>
<dbReference type="InterPro" id="IPR032415">
    <property type="entry name" value="TRPM_tetra"/>
</dbReference>
<dbReference type="FunFam" id="3.30.200.20:FF:000129">
    <property type="entry name" value="Transient receptor potential cation channel, subfamily M, member 7"/>
    <property type="match status" value="1"/>
</dbReference>
<feature type="transmembrane region" description="Helical" evidence="33">
    <location>
        <begin position="713"/>
        <end position="731"/>
    </location>
</feature>
<dbReference type="PANTHER" id="PTHR13800:SF8">
    <property type="entry name" value="TRANSIENT RECEPTOR POTENTIAL CATION CHANNEL SUBFAMILY M MEMBER 7"/>
    <property type="match status" value="1"/>
</dbReference>
<accession>A0A8C6HL45</accession>
<comment type="subcellular location">
    <subcellularLocation>
        <location evidence="2">Cell membrane</location>
        <topology evidence="2">Multi-pass membrane protein</topology>
    </subcellularLocation>
    <subcellularLocation>
        <location evidence="1">Nucleus</location>
    </subcellularLocation>
</comment>
<evidence type="ECO:0000256" key="7">
    <source>
        <dbReference type="ARBA" id="ARBA00022553"/>
    </source>
</evidence>
<keyword evidence="36" id="KW-1185">Reference proteome</keyword>
<evidence type="ECO:0000256" key="28">
    <source>
        <dbReference type="ARBA" id="ARBA00048679"/>
    </source>
</evidence>
<dbReference type="FunFam" id="3.20.200.10:FF:000001">
    <property type="entry name" value="Transient receptor potential cation channel, subfamily M, member 7"/>
    <property type="match status" value="1"/>
</dbReference>
<feature type="transmembrane region" description="Helical" evidence="33">
    <location>
        <begin position="878"/>
        <end position="900"/>
    </location>
</feature>
<comment type="catalytic activity">
    <reaction evidence="28">
        <text>L-seryl-[protein] + ATP = O-phospho-L-seryl-[protein] + ADP + H(+)</text>
        <dbReference type="Rhea" id="RHEA:17989"/>
        <dbReference type="Rhea" id="RHEA-COMP:9863"/>
        <dbReference type="Rhea" id="RHEA-COMP:11604"/>
        <dbReference type="ChEBI" id="CHEBI:15378"/>
        <dbReference type="ChEBI" id="CHEBI:29999"/>
        <dbReference type="ChEBI" id="CHEBI:30616"/>
        <dbReference type="ChEBI" id="CHEBI:83421"/>
        <dbReference type="ChEBI" id="CHEBI:456216"/>
        <dbReference type="EC" id="2.7.11.1"/>
    </reaction>
</comment>
<evidence type="ECO:0000256" key="30">
    <source>
        <dbReference type="PIRSR" id="PIRSR629601-2"/>
    </source>
</evidence>
<comment type="catalytic activity">
    <reaction evidence="27">
        <text>L-threonyl-[protein] + ATP = O-phospho-L-threonyl-[protein] + ADP + H(+)</text>
        <dbReference type="Rhea" id="RHEA:46608"/>
        <dbReference type="Rhea" id="RHEA-COMP:11060"/>
        <dbReference type="Rhea" id="RHEA-COMP:11605"/>
        <dbReference type="ChEBI" id="CHEBI:15378"/>
        <dbReference type="ChEBI" id="CHEBI:30013"/>
        <dbReference type="ChEBI" id="CHEBI:30616"/>
        <dbReference type="ChEBI" id="CHEBI:61977"/>
        <dbReference type="ChEBI" id="CHEBI:456216"/>
        <dbReference type="EC" id="2.7.11.1"/>
    </reaction>
</comment>
<keyword evidence="12 31" id="KW-0479">Metal-binding</keyword>
<evidence type="ECO:0000256" key="32">
    <source>
        <dbReference type="SAM" id="MobiDB-lite"/>
    </source>
</evidence>
<evidence type="ECO:0000256" key="18">
    <source>
        <dbReference type="ARBA" id="ARBA00022989"/>
    </source>
</evidence>
<keyword evidence="7" id="KW-0597">Phosphoprotein</keyword>
<evidence type="ECO:0000256" key="31">
    <source>
        <dbReference type="PIRSR" id="PIRSR629601-3"/>
    </source>
</evidence>
<dbReference type="GO" id="GO:0005634">
    <property type="term" value="C:nucleus"/>
    <property type="evidence" value="ECO:0007669"/>
    <property type="project" value="UniProtKB-SubCell"/>
</dbReference>
<keyword evidence="5" id="KW-1003">Cell membrane</keyword>
<dbReference type="Gene3D" id="3.30.200.20">
    <property type="entry name" value="Phosphorylase Kinase, domain 1"/>
    <property type="match status" value="1"/>
</dbReference>
<keyword evidence="13 30" id="KW-0547">Nucleotide-binding</keyword>
<feature type="binding site" evidence="30">
    <location>
        <position position="1577"/>
    </location>
    <ligand>
        <name>ADP</name>
        <dbReference type="ChEBI" id="CHEBI:456216"/>
    </ligand>
</feature>
<feature type="transmembrane region" description="Helical" evidence="33">
    <location>
        <begin position="912"/>
        <end position="931"/>
    </location>
</feature>
<comment type="cofactor">
    <cofactor evidence="31">
        <name>Zn(2+)</name>
        <dbReference type="ChEBI" id="CHEBI:29105"/>
    </cofactor>
    <text evidence="31">Binds 1 zinc ion per subunit.</text>
</comment>
<dbReference type="InterPro" id="IPR029601">
    <property type="entry name" value="TRPM7_a-kinase_dom"/>
</dbReference>
<reference evidence="35" key="2">
    <citation type="submission" date="2025-09" db="UniProtKB">
        <authorList>
            <consortium name="Ensembl"/>
        </authorList>
    </citation>
    <scope>IDENTIFICATION</scope>
</reference>
<dbReference type="GO" id="GO:0051262">
    <property type="term" value="P:protein tetramerization"/>
    <property type="evidence" value="ECO:0007669"/>
    <property type="project" value="InterPro"/>
</dbReference>
<evidence type="ECO:0000256" key="1">
    <source>
        <dbReference type="ARBA" id="ARBA00004123"/>
    </source>
</evidence>
<keyword evidence="16" id="KW-0106">Calcium</keyword>
<evidence type="ECO:0000256" key="19">
    <source>
        <dbReference type="ARBA" id="ARBA00023065"/>
    </source>
</evidence>
<dbReference type="Pfam" id="PF25508">
    <property type="entry name" value="TRPM2"/>
    <property type="match status" value="1"/>
</dbReference>
<protein>
    <recommendedName>
        <fullName evidence="3">non-specific serine/threonine protein kinase</fullName>
        <ecNumber evidence="3">2.7.11.1</ecNumber>
    </recommendedName>
</protein>
<evidence type="ECO:0000256" key="5">
    <source>
        <dbReference type="ARBA" id="ARBA00022475"/>
    </source>
</evidence>
<feature type="binding site" evidence="31">
    <location>
        <position position="1769"/>
    </location>
    <ligand>
        <name>Zn(2+)</name>
        <dbReference type="ChEBI" id="CHEBI:29105"/>
    </ligand>
</feature>
<keyword evidence="15 31" id="KW-0862">Zinc</keyword>
<dbReference type="CDD" id="cd16971">
    <property type="entry name" value="Alpha_kinase_ChaK1_TRMP7"/>
    <property type="match status" value="1"/>
</dbReference>
<feature type="active site" description="Proton acceptor" evidence="29">
    <location>
        <position position="1720"/>
    </location>
</feature>
<dbReference type="SMART" id="SM00811">
    <property type="entry name" value="Alpha_kinase"/>
    <property type="match status" value="1"/>
</dbReference>
<keyword evidence="21" id="KW-0539">Nucleus</keyword>
<evidence type="ECO:0000256" key="27">
    <source>
        <dbReference type="ARBA" id="ARBA00047899"/>
    </source>
</evidence>
<keyword evidence="11 33" id="KW-0812">Transmembrane</keyword>
<organism evidence="35 36">
    <name type="scientific">Mus spicilegus</name>
    <name type="common">Mound-building mouse</name>
    <dbReference type="NCBI Taxonomy" id="10103"/>
    <lineage>
        <taxon>Eukaryota</taxon>
        <taxon>Metazoa</taxon>
        <taxon>Chordata</taxon>
        <taxon>Craniata</taxon>
        <taxon>Vertebrata</taxon>
        <taxon>Euteleostomi</taxon>
        <taxon>Mammalia</taxon>
        <taxon>Eutheria</taxon>
        <taxon>Euarchontoglires</taxon>
        <taxon>Glires</taxon>
        <taxon>Rodentia</taxon>
        <taxon>Myomorpha</taxon>
        <taxon>Muroidea</taxon>
        <taxon>Muridae</taxon>
        <taxon>Murinae</taxon>
        <taxon>Mus</taxon>
        <taxon>Mus</taxon>
    </lineage>
</organism>
<comment type="catalytic activity">
    <reaction evidence="25">
        <text>Zn(2+)(in) = Zn(2+)(out)</text>
        <dbReference type="Rhea" id="RHEA:29351"/>
        <dbReference type="ChEBI" id="CHEBI:29105"/>
    </reaction>
</comment>
<dbReference type="PROSITE" id="PS51158">
    <property type="entry name" value="ALPHA_KINASE"/>
    <property type="match status" value="1"/>
</dbReference>
<keyword evidence="9" id="KW-0107">Calcium channel</keyword>
<evidence type="ECO:0000256" key="22">
    <source>
        <dbReference type="ARBA" id="ARBA00023303"/>
    </source>
</evidence>
<dbReference type="PANTHER" id="PTHR13800">
    <property type="entry name" value="TRANSIENT RECEPTOR POTENTIAL CATION CHANNEL, SUBFAMILY M, MEMBER 6"/>
    <property type="match status" value="1"/>
</dbReference>
<keyword evidence="10" id="KW-0808">Transferase</keyword>
<comment type="catalytic activity">
    <reaction evidence="24">
        <text>Mg(2+)(in) = Mg(2+)(out)</text>
        <dbReference type="Rhea" id="RHEA:29827"/>
        <dbReference type="ChEBI" id="CHEBI:18420"/>
    </reaction>
</comment>
<dbReference type="Gene3D" id="3.20.200.10">
    <property type="entry name" value="MHCK/EF2 kinase"/>
    <property type="match status" value="1"/>
</dbReference>
<reference evidence="35" key="1">
    <citation type="submission" date="2025-08" db="UniProtKB">
        <authorList>
            <consortium name="Ensembl"/>
        </authorList>
    </citation>
    <scope>IDENTIFICATION</scope>
</reference>
<dbReference type="InterPro" id="IPR057366">
    <property type="entry name" value="TRPM-like"/>
</dbReference>
<feature type="binding site" evidence="30">
    <location>
        <position position="1722"/>
    </location>
    <ligand>
        <name>ADP</name>
        <dbReference type="ChEBI" id="CHEBI:456216"/>
    </ligand>
</feature>
<keyword evidence="14" id="KW-0418">Kinase</keyword>